<evidence type="ECO:0000313" key="16">
    <source>
        <dbReference type="Proteomes" id="UP001330434"/>
    </source>
</evidence>
<dbReference type="Gene3D" id="3.40.50.11030">
    <property type="entry name" value="Threonylcarbamoyl-AMP synthase, C-terminal domain"/>
    <property type="match status" value="1"/>
</dbReference>
<dbReference type="InterPro" id="IPR017945">
    <property type="entry name" value="DHBP_synth_RibB-like_a/b_dom"/>
</dbReference>
<keyword evidence="5 13" id="KW-0963">Cytoplasm</keyword>
<evidence type="ECO:0000256" key="5">
    <source>
        <dbReference type="ARBA" id="ARBA00022490"/>
    </source>
</evidence>
<reference evidence="15 16" key="1">
    <citation type="journal article" date="2024" name="Environ. Microbiol.">
        <title>Novel evolutionary insights on the interactions of the Holosporales (Alphaproteobacteria) with eukaryotic hosts from comparative genomics.</title>
        <authorList>
            <person name="Giovannini M."/>
            <person name="Petroni G."/>
            <person name="Castelli M."/>
        </authorList>
    </citation>
    <scope>NUCLEOTIDE SEQUENCE [LARGE SCALE GENOMIC DNA]</scope>
    <source>
        <strain evidence="15 16">US_Bl 15I1</strain>
    </source>
</reference>
<dbReference type="InterPro" id="IPR005145">
    <property type="entry name" value="Sua5_C"/>
</dbReference>
<evidence type="ECO:0000256" key="10">
    <source>
        <dbReference type="ARBA" id="ARBA00022840"/>
    </source>
</evidence>
<protein>
    <recommendedName>
        <fullName evidence="4 13">Threonylcarbamoyl-AMP synthase</fullName>
        <shortName evidence="13">TC-AMP synthase</shortName>
        <ecNumber evidence="3 13">2.7.7.87</ecNumber>
    </recommendedName>
    <alternativeName>
        <fullName evidence="11 13">L-threonylcarbamoyladenylate synthase</fullName>
    </alternativeName>
</protein>
<dbReference type="Gene3D" id="3.90.870.10">
    <property type="entry name" value="DHBP synthase"/>
    <property type="match status" value="1"/>
</dbReference>
<dbReference type="NCBIfam" id="TIGR00057">
    <property type="entry name" value="L-threonylcarbamoyladenylate synthase"/>
    <property type="match status" value="1"/>
</dbReference>
<dbReference type="SUPFAM" id="SSF55821">
    <property type="entry name" value="YrdC/RibB"/>
    <property type="match status" value="1"/>
</dbReference>
<comment type="catalytic activity">
    <reaction evidence="12 13">
        <text>L-threonine + hydrogencarbonate + ATP = L-threonylcarbamoyladenylate + diphosphate + H2O</text>
        <dbReference type="Rhea" id="RHEA:36407"/>
        <dbReference type="ChEBI" id="CHEBI:15377"/>
        <dbReference type="ChEBI" id="CHEBI:17544"/>
        <dbReference type="ChEBI" id="CHEBI:30616"/>
        <dbReference type="ChEBI" id="CHEBI:33019"/>
        <dbReference type="ChEBI" id="CHEBI:57926"/>
        <dbReference type="ChEBI" id="CHEBI:73682"/>
        <dbReference type="EC" id="2.7.7.87"/>
    </reaction>
</comment>
<keyword evidence="16" id="KW-1185">Reference proteome</keyword>
<dbReference type="InterPro" id="IPR050156">
    <property type="entry name" value="TC-AMP_synthase_SUA5"/>
</dbReference>
<accession>A0ABZ2C137</accession>
<dbReference type="InterPro" id="IPR010923">
    <property type="entry name" value="T(6)A37_SUA5"/>
</dbReference>
<dbReference type="EC" id="2.7.7.87" evidence="3 13"/>
<keyword evidence="9 13" id="KW-0547">Nucleotide-binding</keyword>
<evidence type="ECO:0000256" key="8">
    <source>
        <dbReference type="ARBA" id="ARBA00022695"/>
    </source>
</evidence>
<dbReference type="EMBL" id="CP133270">
    <property type="protein sequence ID" value="WVX66085.1"/>
    <property type="molecule type" value="Genomic_DNA"/>
</dbReference>
<evidence type="ECO:0000256" key="11">
    <source>
        <dbReference type="ARBA" id="ARBA00029774"/>
    </source>
</evidence>
<dbReference type="RefSeq" id="WP_338453639.1">
    <property type="nucleotide sequence ID" value="NZ_CP133270.1"/>
</dbReference>
<evidence type="ECO:0000256" key="7">
    <source>
        <dbReference type="ARBA" id="ARBA00022694"/>
    </source>
</evidence>
<feature type="domain" description="YrdC-like" evidence="14">
    <location>
        <begin position="19"/>
        <end position="204"/>
    </location>
</feature>
<comment type="similarity">
    <text evidence="2 13">Belongs to the SUA5 family.</text>
</comment>
<organism evidence="15 16">
    <name type="scientific">Candidatus Bealeia paramacronuclearis</name>
    <dbReference type="NCBI Taxonomy" id="1921001"/>
    <lineage>
        <taxon>Bacteria</taxon>
        <taxon>Pseudomonadati</taxon>
        <taxon>Pseudomonadota</taxon>
        <taxon>Alphaproteobacteria</taxon>
        <taxon>Holosporales</taxon>
        <taxon>Holosporaceae</taxon>
        <taxon>Candidatus Bealeia</taxon>
    </lineage>
</organism>
<evidence type="ECO:0000256" key="6">
    <source>
        <dbReference type="ARBA" id="ARBA00022679"/>
    </source>
</evidence>
<dbReference type="PANTHER" id="PTHR17490">
    <property type="entry name" value="SUA5"/>
    <property type="match status" value="1"/>
</dbReference>
<dbReference type="InterPro" id="IPR038385">
    <property type="entry name" value="Sua5/YwlC_C"/>
</dbReference>
<comment type="subcellular location">
    <subcellularLocation>
        <location evidence="1 13">Cytoplasm</location>
    </subcellularLocation>
</comment>
<keyword evidence="10 13" id="KW-0067">ATP-binding</keyword>
<keyword evidence="6 13" id="KW-0808">Transferase</keyword>
<evidence type="ECO:0000256" key="3">
    <source>
        <dbReference type="ARBA" id="ARBA00012584"/>
    </source>
</evidence>
<dbReference type="Pfam" id="PF01300">
    <property type="entry name" value="Sua5_yciO_yrdC"/>
    <property type="match status" value="1"/>
</dbReference>
<evidence type="ECO:0000256" key="1">
    <source>
        <dbReference type="ARBA" id="ARBA00004496"/>
    </source>
</evidence>
<comment type="function">
    <text evidence="13">Required for the formation of a threonylcarbamoyl group on adenosine at position 37 (t(6)A37) in tRNAs that read codons beginning with adenine.</text>
</comment>
<evidence type="ECO:0000256" key="13">
    <source>
        <dbReference type="PIRNR" id="PIRNR004930"/>
    </source>
</evidence>
<evidence type="ECO:0000256" key="4">
    <source>
        <dbReference type="ARBA" id="ARBA00015492"/>
    </source>
</evidence>
<dbReference type="Proteomes" id="UP001330434">
    <property type="component" value="Chromosome"/>
</dbReference>
<name>A0ABZ2C137_9PROT</name>
<gene>
    <name evidence="15" type="ORF">Bealeia1_00256</name>
</gene>
<keyword evidence="7 13" id="KW-0819">tRNA processing</keyword>
<evidence type="ECO:0000259" key="14">
    <source>
        <dbReference type="PROSITE" id="PS51163"/>
    </source>
</evidence>
<dbReference type="PANTHER" id="PTHR17490:SF16">
    <property type="entry name" value="THREONYLCARBAMOYL-AMP SYNTHASE"/>
    <property type="match status" value="1"/>
</dbReference>
<dbReference type="PIRSF" id="PIRSF004930">
    <property type="entry name" value="Tln_factor_SUA5"/>
    <property type="match status" value="1"/>
</dbReference>
<dbReference type="PROSITE" id="PS51163">
    <property type="entry name" value="YRDC"/>
    <property type="match status" value="1"/>
</dbReference>
<keyword evidence="8 13" id="KW-0548">Nucleotidyltransferase</keyword>
<evidence type="ECO:0000313" key="15">
    <source>
        <dbReference type="EMBL" id="WVX66085.1"/>
    </source>
</evidence>
<evidence type="ECO:0000256" key="9">
    <source>
        <dbReference type="ARBA" id="ARBA00022741"/>
    </source>
</evidence>
<evidence type="ECO:0000256" key="2">
    <source>
        <dbReference type="ARBA" id="ARBA00007663"/>
    </source>
</evidence>
<dbReference type="InterPro" id="IPR006070">
    <property type="entry name" value="Sua5-like_dom"/>
</dbReference>
<proteinExistence type="inferred from homology"/>
<sequence>MSHAVLWFLVKNMIYPPSPKNIELLSQRLLGSAIVALPTETVYGLAGLASSDQAIAAIYAQKKRPQFNPLIIHGYNLDLLKSHVIWNPWAEKLAEAFWPGPLTVVLPKNQNSNLSLLALAGLETVAIRMPQHPLMHAVLSKVGLLAAPSANPSGSISPTCAEDVEIAFHGALPVLDGGACIVGLESTILDLSGEAPQLLRPGGISLEDLENLLGPLTKGSPLAIKAPGQLETHYAPNLPLRMNVSVGQKNEAFLAFGPEYPEEQEGLLNLSPKGDLQEAASHLFAMMRKLDQSHYAGIAVAPIPHQGLGLAINDRLKRAAAPRG</sequence>
<evidence type="ECO:0000256" key="12">
    <source>
        <dbReference type="ARBA" id="ARBA00048366"/>
    </source>
</evidence>
<dbReference type="Pfam" id="PF03481">
    <property type="entry name" value="Sua5_C"/>
    <property type="match status" value="1"/>
</dbReference>